<evidence type="ECO:0000256" key="3">
    <source>
        <dbReference type="ARBA" id="ARBA00022989"/>
    </source>
</evidence>
<name>A0ABT0PA86_9HYPH</name>
<feature type="transmembrane region" description="Helical" evidence="5">
    <location>
        <begin position="67"/>
        <end position="86"/>
    </location>
</feature>
<accession>A0ABT0PA86</accession>
<dbReference type="RefSeq" id="WP_249675977.1">
    <property type="nucleotide sequence ID" value="NZ_JAMCOF010000003.1"/>
</dbReference>
<evidence type="ECO:0000313" key="7">
    <source>
        <dbReference type="EMBL" id="MCL6229559.1"/>
    </source>
</evidence>
<reference evidence="7 8" key="1">
    <citation type="submission" date="2022-05" db="EMBL/GenBank/DDBJ databases">
        <title>Description of the Bartonella bilalgolemii sp. nov. Isolated from Apodemus uralensis (Pallas 1811).</title>
        <authorList>
            <person name="Zgheib R."/>
            <person name="Celebi B."/>
        </authorList>
    </citation>
    <scope>NUCLEOTIDE SEQUENCE [LARGE SCALE GENOMIC DNA]</scope>
    <source>
        <strain evidence="7 8">G70</strain>
    </source>
</reference>
<evidence type="ECO:0000256" key="2">
    <source>
        <dbReference type="ARBA" id="ARBA00022692"/>
    </source>
</evidence>
<dbReference type="Proteomes" id="UP001523003">
    <property type="component" value="Unassembled WGS sequence"/>
</dbReference>
<proteinExistence type="predicted"/>
<dbReference type="Pfam" id="PF05154">
    <property type="entry name" value="TM2"/>
    <property type="match status" value="1"/>
</dbReference>
<keyword evidence="4 5" id="KW-0472">Membrane</keyword>
<feature type="domain" description="TM2" evidence="6">
    <location>
        <begin position="65"/>
        <end position="117"/>
    </location>
</feature>
<comment type="caution">
    <text evidence="7">The sequence shown here is derived from an EMBL/GenBank/DDBJ whole genome shotgun (WGS) entry which is preliminary data.</text>
</comment>
<gene>
    <name evidence="7" type="ORF">M4Z11_02870</name>
</gene>
<evidence type="ECO:0000313" key="8">
    <source>
        <dbReference type="Proteomes" id="UP001523003"/>
    </source>
</evidence>
<sequence length="134" mass="14826">MRGIVISQEQGVCLISGDDGKRYQFAIWDWLGKSPPQIGDYLDFVCEGGVVRSVFPILKRETKQLKLMLALICWFTGIFGTHRFIVGKVGTGIVMLVFSLSVVGLIVTAVWAIIDFVFILAGSFTDKNGNKITH</sequence>
<evidence type="ECO:0000259" key="6">
    <source>
        <dbReference type="Pfam" id="PF05154"/>
    </source>
</evidence>
<keyword evidence="3 5" id="KW-1133">Transmembrane helix</keyword>
<comment type="subcellular location">
    <subcellularLocation>
        <location evidence="1">Membrane</location>
        <topology evidence="1">Multi-pass membrane protein</topology>
    </subcellularLocation>
</comment>
<keyword evidence="8" id="KW-1185">Reference proteome</keyword>
<organism evidence="7 8">
    <name type="scientific">Bartonella bilalgolemii</name>
    <dbReference type="NCBI Taxonomy" id="2942911"/>
    <lineage>
        <taxon>Bacteria</taxon>
        <taxon>Pseudomonadati</taxon>
        <taxon>Pseudomonadota</taxon>
        <taxon>Alphaproteobacteria</taxon>
        <taxon>Hyphomicrobiales</taxon>
        <taxon>Bartonellaceae</taxon>
        <taxon>Bartonella</taxon>
    </lineage>
</organism>
<dbReference type="EMBL" id="JAMCOF010000003">
    <property type="protein sequence ID" value="MCL6229559.1"/>
    <property type="molecule type" value="Genomic_DNA"/>
</dbReference>
<evidence type="ECO:0000256" key="5">
    <source>
        <dbReference type="SAM" id="Phobius"/>
    </source>
</evidence>
<protein>
    <submittedName>
        <fullName evidence="7">TM2 domain-containing protein</fullName>
    </submittedName>
</protein>
<evidence type="ECO:0000256" key="4">
    <source>
        <dbReference type="ARBA" id="ARBA00023136"/>
    </source>
</evidence>
<feature type="transmembrane region" description="Helical" evidence="5">
    <location>
        <begin position="92"/>
        <end position="121"/>
    </location>
</feature>
<dbReference type="InterPro" id="IPR007829">
    <property type="entry name" value="TM2"/>
</dbReference>
<evidence type="ECO:0000256" key="1">
    <source>
        <dbReference type="ARBA" id="ARBA00004141"/>
    </source>
</evidence>
<keyword evidence="2 5" id="KW-0812">Transmembrane</keyword>